<dbReference type="PROSITE" id="PS50956">
    <property type="entry name" value="HTH_ASNC_2"/>
    <property type="match status" value="1"/>
</dbReference>
<evidence type="ECO:0000313" key="4">
    <source>
        <dbReference type="EMBL" id="TFH96985.1"/>
    </source>
</evidence>
<dbReference type="InterPro" id="IPR019888">
    <property type="entry name" value="Tscrpt_reg_AsnC-like"/>
</dbReference>
<dbReference type="Gene3D" id="1.10.10.10">
    <property type="entry name" value="Winged helix-like DNA-binding domain superfamily/Winged helix DNA-binding domain"/>
    <property type="match status" value="1"/>
</dbReference>
<keyword evidence="5" id="KW-1185">Reference proteome</keyword>
<name>A0A4Y8WRD5_9PORP</name>
<keyword evidence="2" id="KW-0238">DNA-binding</keyword>
<dbReference type="STRING" id="1122973.GCA_000379925_01779"/>
<gene>
    <name evidence="4" type="ORF">E4P47_01330</name>
</gene>
<dbReference type="GO" id="GO:0043565">
    <property type="term" value="F:sequence-specific DNA binding"/>
    <property type="evidence" value="ECO:0007669"/>
    <property type="project" value="InterPro"/>
</dbReference>
<proteinExistence type="predicted"/>
<keyword evidence="1" id="KW-0805">Transcription regulation</keyword>
<protein>
    <submittedName>
        <fullName evidence="4">AsnC family transcriptional regulator</fullName>
    </submittedName>
</protein>
<dbReference type="GO" id="GO:0043200">
    <property type="term" value="P:response to amino acid"/>
    <property type="evidence" value="ECO:0007669"/>
    <property type="project" value="TreeGrafter"/>
</dbReference>
<accession>A0A4Y8WRD5</accession>
<dbReference type="InterPro" id="IPR000485">
    <property type="entry name" value="AsnC-type_HTH_dom"/>
</dbReference>
<dbReference type="PANTHER" id="PTHR30154:SF34">
    <property type="entry name" value="TRANSCRIPTIONAL REGULATOR AZLB"/>
    <property type="match status" value="1"/>
</dbReference>
<dbReference type="SUPFAM" id="SSF54909">
    <property type="entry name" value="Dimeric alpha+beta barrel"/>
    <property type="match status" value="1"/>
</dbReference>
<dbReference type="Pfam" id="PF13404">
    <property type="entry name" value="HTH_AsnC-type"/>
    <property type="match status" value="1"/>
</dbReference>
<dbReference type="GO" id="GO:0005829">
    <property type="term" value="C:cytosol"/>
    <property type="evidence" value="ECO:0007669"/>
    <property type="project" value="TreeGrafter"/>
</dbReference>
<dbReference type="RefSeq" id="WP_018359007.1">
    <property type="nucleotide sequence ID" value="NZ_CP197400.1"/>
</dbReference>
<dbReference type="InterPro" id="IPR036390">
    <property type="entry name" value="WH_DNA-bd_sf"/>
</dbReference>
<dbReference type="EMBL" id="SPNC01000009">
    <property type="protein sequence ID" value="TFH96985.1"/>
    <property type="molecule type" value="Genomic_DNA"/>
</dbReference>
<dbReference type="InterPro" id="IPR011008">
    <property type="entry name" value="Dimeric_a/b-barrel"/>
</dbReference>
<dbReference type="AlphaFoldDB" id="A0A4Y8WRD5"/>
<dbReference type="InterPro" id="IPR019887">
    <property type="entry name" value="Tscrpt_reg_AsnC/Lrp_C"/>
</dbReference>
<evidence type="ECO:0000256" key="3">
    <source>
        <dbReference type="ARBA" id="ARBA00023163"/>
    </source>
</evidence>
<evidence type="ECO:0000256" key="2">
    <source>
        <dbReference type="ARBA" id="ARBA00023125"/>
    </source>
</evidence>
<dbReference type="PRINTS" id="PR00033">
    <property type="entry name" value="HTHASNC"/>
</dbReference>
<dbReference type="SMART" id="SM00344">
    <property type="entry name" value="HTH_ASNC"/>
    <property type="match status" value="1"/>
</dbReference>
<dbReference type="OrthoDB" id="1094536at2"/>
<evidence type="ECO:0000256" key="1">
    <source>
        <dbReference type="ARBA" id="ARBA00023015"/>
    </source>
</evidence>
<dbReference type="PANTHER" id="PTHR30154">
    <property type="entry name" value="LEUCINE-RESPONSIVE REGULATORY PROTEIN"/>
    <property type="match status" value="1"/>
</dbReference>
<sequence>MKKLDKIDIKILNMLIEDARKPYMEIAEACKLSRAAIHQRIQRLIASDIIGGSCTNINFKTLGFSTFTYIGIGLERGSLYDSVVTELEKIPEVVECNYTTGHYNMLIKLYAKNNDHLMHILNGKIQGINGVVSTETLISLKQSINRPFLLQESMLED</sequence>
<dbReference type="InterPro" id="IPR036388">
    <property type="entry name" value="WH-like_DNA-bd_sf"/>
</dbReference>
<dbReference type="Pfam" id="PF01037">
    <property type="entry name" value="AsnC_trans_reg"/>
    <property type="match status" value="1"/>
</dbReference>
<keyword evidence="3" id="KW-0804">Transcription</keyword>
<dbReference type="SUPFAM" id="SSF46785">
    <property type="entry name" value="Winged helix' DNA-binding domain"/>
    <property type="match status" value="1"/>
</dbReference>
<dbReference type="Gene3D" id="3.30.70.920">
    <property type="match status" value="1"/>
</dbReference>
<reference evidence="4 5" key="1">
    <citation type="submission" date="2019-03" db="EMBL/GenBank/DDBJ databases">
        <title>Porphyromonas levii Isolated from the Uterus of Dairy Cows.</title>
        <authorList>
            <person name="Francis A.M."/>
        </authorList>
    </citation>
    <scope>NUCLEOTIDE SEQUENCE [LARGE SCALE GENOMIC DNA]</scope>
    <source>
        <strain evidence="4 5">AF5678</strain>
    </source>
</reference>
<dbReference type="Proteomes" id="UP000297225">
    <property type="component" value="Unassembled WGS sequence"/>
</dbReference>
<dbReference type="GeneID" id="66797849"/>
<evidence type="ECO:0000313" key="5">
    <source>
        <dbReference type="Proteomes" id="UP000297225"/>
    </source>
</evidence>
<organism evidence="4 5">
    <name type="scientific">Porphyromonas levii</name>
    <dbReference type="NCBI Taxonomy" id="28114"/>
    <lineage>
        <taxon>Bacteria</taxon>
        <taxon>Pseudomonadati</taxon>
        <taxon>Bacteroidota</taxon>
        <taxon>Bacteroidia</taxon>
        <taxon>Bacteroidales</taxon>
        <taxon>Porphyromonadaceae</taxon>
        <taxon>Porphyromonas</taxon>
    </lineage>
</organism>
<comment type="caution">
    <text evidence="4">The sequence shown here is derived from an EMBL/GenBank/DDBJ whole genome shotgun (WGS) entry which is preliminary data.</text>
</comment>